<proteinExistence type="predicted"/>
<gene>
    <name evidence="1" type="ORF">FQV24_0004118</name>
</gene>
<comment type="caution">
    <text evidence="1">The sequence shown here is derived from an EMBL/GenBank/DDBJ whole genome shotgun (WGS) entry which is preliminary data.</text>
</comment>
<reference evidence="1 2" key="1">
    <citation type="journal article" date="2019" name="Gigascience">
        <title>High-coverage genomes to elucidate the evolution of penguins.</title>
        <authorList>
            <person name="Pan H."/>
            <person name="Cole T.L."/>
            <person name="Bi X."/>
            <person name="Fang M."/>
            <person name="Zhou C."/>
            <person name="Yang Z."/>
            <person name="Ksepka D.T."/>
            <person name="Hart T."/>
            <person name="Bouzat J.L."/>
            <person name="Argilla L.S."/>
            <person name="Bertelsen M.F."/>
            <person name="Boersma P.D."/>
            <person name="Bost C.A."/>
            <person name="Cherel Y."/>
            <person name="Dann P."/>
            <person name="Fiddaman S.R."/>
            <person name="Howard P."/>
            <person name="Labuschagne K."/>
            <person name="Mattern T."/>
            <person name="Miller G."/>
            <person name="Parker P."/>
            <person name="Phillips R.A."/>
            <person name="Quillfeldt P."/>
            <person name="Ryan P.G."/>
            <person name="Taylor H."/>
            <person name="Thompson D.R."/>
            <person name="Young M.J."/>
            <person name="Ellegaard M.R."/>
            <person name="Gilbert M.T.P."/>
            <person name="Sinding M.S."/>
            <person name="Pacheco G."/>
            <person name="Shepherd L.D."/>
            <person name="Tennyson A.J.D."/>
            <person name="Grosser S."/>
            <person name="Kay E."/>
            <person name="Nupen L.J."/>
            <person name="Ellenberg U."/>
            <person name="Houston D.M."/>
            <person name="Reeve A.H."/>
            <person name="Johnson K."/>
            <person name="Masello J.F."/>
            <person name="Stracke T."/>
            <person name="McKinlay B."/>
            <person name="Borboroglu P.G."/>
            <person name="Zhang D.X."/>
            <person name="Zhang G."/>
        </authorList>
    </citation>
    <scope>NUCLEOTIDE SEQUENCE [LARGE SCALE GENOMIC DNA]</scope>
    <source>
        <strain evidence="1">GAPE 212</strain>
    </source>
</reference>
<dbReference type="Proteomes" id="UP000785099">
    <property type="component" value="Unassembled WGS sequence"/>
</dbReference>
<evidence type="ECO:0000313" key="2">
    <source>
        <dbReference type="Proteomes" id="UP000785099"/>
    </source>
</evidence>
<organism evidence="1 2">
    <name type="scientific">Spheniscus mendiculus</name>
    <name type="common">Galapagos penguin</name>
    <dbReference type="NCBI Taxonomy" id="156760"/>
    <lineage>
        <taxon>Eukaryota</taxon>
        <taxon>Metazoa</taxon>
        <taxon>Chordata</taxon>
        <taxon>Craniata</taxon>
        <taxon>Vertebrata</taxon>
        <taxon>Euteleostomi</taxon>
        <taxon>Archelosauria</taxon>
        <taxon>Archosauria</taxon>
        <taxon>Dinosauria</taxon>
        <taxon>Saurischia</taxon>
        <taxon>Theropoda</taxon>
        <taxon>Coelurosauria</taxon>
        <taxon>Aves</taxon>
        <taxon>Neognathae</taxon>
        <taxon>Neoaves</taxon>
        <taxon>Aequornithes</taxon>
        <taxon>Sphenisciformes</taxon>
        <taxon>Spheniscidae</taxon>
        <taxon>Spheniscus</taxon>
    </lineage>
</organism>
<protein>
    <submittedName>
        <fullName evidence="1">Uncharacterized protein</fullName>
    </submittedName>
</protein>
<feature type="non-terminal residue" evidence="1">
    <location>
        <position position="1"/>
    </location>
</feature>
<sequence>MSSQCKLPCLPPSACTGEAAHTDTCPSHCAVVDLDACPVQDTHPCPEQTFQVDPRPCQGAATCLDACPQVGPTCPPPAVPTPRNACCPEHTAAWDSCAPPHVGACVCPAVIPCDPPQSKGGTS</sequence>
<dbReference type="EMBL" id="VUKU01011374">
    <property type="protein sequence ID" value="KAF1437705.1"/>
    <property type="molecule type" value="Genomic_DNA"/>
</dbReference>
<feature type="non-terminal residue" evidence="1">
    <location>
        <position position="123"/>
    </location>
</feature>
<evidence type="ECO:0000313" key="1">
    <source>
        <dbReference type="EMBL" id="KAF1437705.1"/>
    </source>
</evidence>
<dbReference type="AlphaFoldDB" id="A0A8J4MRW3"/>
<accession>A0A8J4MRW3</accession>
<name>A0A8J4MRW3_SPHME</name>
<keyword evidence="2" id="KW-1185">Reference proteome</keyword>